<keyword evidence="2 6" id="KW-0436">Ligase</keyword>
<evidence type="ECO:0000259" key="5">
    <source>
        <dbReference type="Pfam" id="PF01406"/>
    </source>
</evidence>
<feature type="domain" description="tRNA synthetases class I catalytic" evidence="5">
    <location>
        <begin position="14"/>
        <end position="220"/>
    </location>
</feature>
<dbReference type="GO" id="GO:0006423">
    <property type="term" value="P:cysteinyl-tRNA aminoacylation"/>
    <property type="evidence" value="ECO:0007669"/>
    <property type="project" value="TreeGrafter"/>
</dbReference>
<dbReference type="InterPro" id="IPR014729">
    <property type="entry name" value="Rossmann-like_a/b/a_fold"/>
</dbReference>
<dbReference type="AlphaFoldDB" id="A0A2M8DD46"/>
<dbReference type="Gene3D" id="3.40.50.620">
    <property type="entry name" value="HUPs"/>
    <property type="match status" value="1"/>
</dbReference>
<dbReference type="GO" id="GO:0005829">
    <property type="term" value="C:cytosol"/>
    <property type="evidence" value="ECO:0007669"/>
    <property type="project" value="TreeGrafter"/>
</dbReference>
<dbReference type="GO" id="GO:0004817">
    <property type="term" value="F:cysteine-tRNA ligase activity"/>
    <property type="evidence" value="ECO:0007669"/>
    <property type="project" value="TreeGrafter"/>
</dbReference>
<dbReference type="SUPFAM" id="SSF52374">
    <property type="entry name" value="Nucleotidylyl transferase"/>
    <property type="match status" value="1"/>
</dbReference>
<dbReference type="Pfam" id="PF01406">
    <property type="entry name" value="tRNA-synt_1e"/>
    <property type="match status" value="1"/>
</dbReference>
<evidence type="ECO:0000256" key="1">
    <source>
        <dbReference type="ARBA" id="ARBA00011245"/>
    </source>
</evidence>
<dbReference type="PANTHER" id="PTHR10890">
    <property type="entry name" value="CYSTEINYL-TRNA SYNTHETASE"/>
    <property type="match status" value="1"/>
</dbReference>
<dbReference type="Proteomes" id="UP000229706">
    <property type="component" value="Unassembled WGS sequence"/>
</dbReference>
<keyword evidence="3" id="KW-0547">Nucleotide-binding</keyword>
<evidence type="ECO:0000313" key="7">
    <source>
        <dbReference type="Proteomes" id="UP000229706"/>
    </source>
</evidence>
<feature type="non-terminal residue" evidence="6">
    <location>
        <position position="220"/>
    </location>
</feature>
<dbReference type="GO" id="GO:0005524">
    <property type="term" value="F:ATP binding"/>
    <property type="evidence" value="ECO:0007669"/>
    <property type="project" value="UniProtKB-KW"/>
</dbReference>
<dbReference type="InterPro" id="IPR032678">
    <property type="entry name" value="tRNA-synt_1_cat_dom"/>
</dbReference>
<evidence type="ECO:0000256" key="2">
    <source>
        <dbReference type="ARBA" id="ARBA00022598"/>
    </source>
</evidence>
<keyword evidence="4" id="KW-0067">ATP-binding</keyword>
<reference evidence="7" key="1">
    <citation type="submission" date="2017-09" db="EMBL/GenBank/DDBJ databases">
        <title>Depth-based differentiation of microbial function through sediment-hosted aquifers and enrichment of novel symbionts in the deep terrestrial subsurface.</title>
        <authorList>
            <person name="Probst A.J."/>
            <person name="Ladd B."/>
            <person name="Jarett J.K."/>
            <person name="Geller-Mcgrath D.E."/>
            <person name="Sieber C.M.K."/>
            <person name="Emerson J.B."/>
            <person name="Anantharaman K."/>
            <person name="Thomas B.C."/>
            <person name="Malmstrom R."/>
            <person name="Stieglmeier M."/>
            <person name="Klingl A."/>
            <person name="Woyke T."/>
            <person name="Ryan C.M."/>
            <person name="Banfield J.F."/>
        </authorList>
    </citation>
    <scope>NUCLEOTIDE SEQUENCE [LARGE SCALE GENOMIC DNA]</scope>
</reference>
<dbReference type="PANTHER" id="PTHR10890:SF3">
    <property type="entry name" value="CYSTEINE--TRNA LIGASE, CYTOPLASMIC"/>
    <property type="match status" value="1"/>
</dbReference>
<organism evidence="6 7">
    <name type="scientific">Candidatus Roizmanbacteria bacterium CG_4_9_14_0_8_um_filter_34_12</name>
    <dbReference type="NCBI Taxonomy" id="1974840"/>
    <lineage>
        <taxon>Bacteria</taxon>
        <taxon>Candidatus Roizmaniibacteriota</taxon>
    </lineage>
</organism>
<evidence type="ECO:0000256" key="3">
    <source>
        <dbReference type="ARBA" id="ARBA00022741"/>
    </source>
</evidence>
<comment type="caution">
    <text evidence="6">The sequence shown here is derived from an EMBL/GenBank/DDBJ whole genome shotgun (WGS) entry which is preliminary data.</text>
</comment>
<accession>A0A2M8DD46</accession>
<sequence length="220" mass="25689">MKLYNTLSRKIEEFKPLNPPNVSLYTCGPTVYDYTHIGHMRTYTNNDFLKRTLNFLGYKVKHVLNITDVGHLTGDDDSGEDKLEKGAKKTNRSVWDVAKFYTDFFFKTTDALNIIRPDITCRATDHIKDMLQFIEKLKQNGLTYETKEALYFDTPKFVSYGKLSGQKLDEKKKGARNDVYLDPEKKNPTDFVLWFKRIGRFADHTMYWPSSWGDGFPGWH</sequence>
<evidence type="ECO:0000313" key="6">
    <source>
        <dbReference type="EMBL" id="PJB88480.1"/>
    </source>
</evidence>
<dbReference type="InterPro" id="IPR024909">
    <property type="entry name" value="Cys-tRNA/MSH_ligase"/>
</dbReference>
<gene>
    <name evidence="6" type="ORF">CO083_02415</name>
</gene>
<dbReference type="EMBL" id="PFTH01000087">
    <property type="protein sequence ID" value="PJB88480.1"/>
    <property type="molecule type" value="Genomic_DNA"/>
</dbReference>
<comment type="subunit">
    <text evidence="1">Monomer.</text>
</comment>
<proteinExistence type="predicted"/>
<evidence type="ECO:0000256" key="4">
    <source>
        <dbReference type="ARBA" id="ARBA00022840"/>
    </source>
</evidence>
<dbReference type="PRINTS" id="PR00983">
    <property type="entry name" value="TRNASYNTHCYS"/>
</dbReference>
<name>A0A2M8DD46_9BACT</name>
<protein>
    <submittedName>
        <fullName evidence="6">Cysteine--tRNA ligase</fullName>
    </submittedName>
</protein>